<gene>
    <name evidence="6 8" type="primary">pqqB</name>
    <name evidence="8" type="ORF">RGQ30_09270</name>
</gene>
<dbReference type="Proteomes" id="UP001329151">
    <property type="component" value="Chromosome"/>
</dbReference>
<dbReference type="Pfam" id="PF12706">
    <property type="entry name" value="Lactamase_B_2"/>
    <property type="match status" value="1"/>
</dbReference>
<organism evidence="8 9">
    <name type="scientific">Limnobacter thiooxidans</name>
    <dbReference type="NCBI Taxonomy" id="131080"/>
    <lineage>
        <taxon>Bacteria</taxon>
        <taxon>Pseudomonadati</taxon>
        <taxon>Pseudomonadota</taxon>
        <taxon>Betaproteobacteria</taxon>
        <taxon>Burkholderiales</taxon>
        <taxon>Burkholderiaceae</taxon>
        <taxon>Limnobacter</taxon>
    </lineage>
</organism>
<proteinExistence type="inferred from homology"/>
<protein>
    <recommendedName>
        <fullName evidence="3 6">Coenzyme PQQ synthesis protein B</fullName>
    </recommendedName>
    <alternativeName>
        <fullName evidence="6">Pyrroloquinoline quinone biosynthesis protein B</fullName>
    </alternativeName>
</protein>
<name>A0AA86J0H4_9BURK</name>
<dbReference type="KEGG" id="lto:RGQ30_09270"/>
<dbReference type="CDD" id="cd16274">
    <property type="entry name" value="PQQB-like_MBL-fold"/>
    <property type="match status" value="1"/>
</dbReference>
<accession>A0AA86J0H4</accession>
<keyword evidence="9" id="KW-1185">Reference proteome</keyword>
<dbReference type="RefSeq" id="WP_130558094.1">
    <property type="nucleotide sequence ID" value="NZ_AP028947.1"/>
</dbReference>
<evidence type="ECO:0000313" key="8">
    <source>
        <dbReference type="EMBL" id="BET25426.1"/>
    </source>
</evidence>
<feature type="domain" description="Metallo-beta-lactamase" evidence="7">
    <location>
        <begin position="50"/>
        <end position="277"/>
    </location>
</feature>
<dbReference type="InterPro" id="IPR011842">
    <property type="entry name" value="PQQ_synth_PqqB"/>
</dbReference>
<dbReference type="PANTHER" id="PTHR42663">
    <property type="entry name" value="HYDROLASE C777.06C-RELATED-RELATED"/>
    <property type="match status" value="1"/>
</dbReference>
<keyword evidence="4 6" id="KW-0813">Transport</keyword>
<dbReference type="EMBL" id="AP028947">
    <property type="protein sequence ID" value="BET25426.1"/>
    <property type="molecule type" value="Genomic_DNA"/>
</dbReference>
<dbReference type="NCBIfam" id="TIGR02108">
    <property type="entry name" value="PQQ_syn_pqqB"/>
    <property type="match status" value="1"/>
</dbReference>
<reference evidence="8 9" key="1">
    <citation type="submission" date="2023-10" db="EMBL/GenBank/DDBJ databases">
        <title>Complete Genome Sequence of Limnobacter thiooxidans CS-K2T, Isolated from freshwater lake sediments in Bavaria, Germany.</title>
        <authorList>
            <person name="Naruki M."/>
            <person name="Watanabe A."/>
            <person name="Warashina T."/>
            <person name="Morita T."/>
            <person name="Arakawa K."/>
        </authorList>
    </citation>
    <scope>NUCLEOTIDE SEQUENCE [LARGE SCALE GENOMIC DNA]</scope>
    <source>
        <strain evidence="8 9">CS-K2</strain>
    </source>
</reference>
<evidence type="ECO:0000256" key="2">
    <source>
        <dbReference type="ARBA" id="ARBA00008481"/>
    </source>
</evidence>
<dbReference type="GO" id="GO:0018189">
    <property type="term" value="P:pyrroloquinoline quinone biosynthetic process"/>
    <property type="evidence" value="ECO:0007669"/>
    <property type="project" value="UniProtKB-UniRule"/>
</dbReference>
<dbReference type="Gene3D" id="3.60.15.10">
    <property type="entry name" value="Ribonuclease Z/Hydroxyacylglutathione hydrolase-like"/>
    <property type="match status" value="1"/>
</dbReference>
<evidence type="ECO:0000256" key="1">
    <source>
        <dbReference type="ARBA" id="ARBA00004886"/>
    </source>
</evidence>
<evidence type="ECO:0000256" key="6">
    <source>
        <dbReference type="HAMAP-Rule" id="MF_00653"/>
    </source>
</evidence>
<keyword evidence="5 6" id="KW-0884">PQQ biosynthesis</keyword>
<dbReference type="InterPro" id="IPR001279">
    <property type="entry name" value="Metallo-B-lactamas"/>
</dbReference>
<sequence>MKIKVLGSAAGGGFPQWNCNCSNCQAVRAKKPGYTARTQSSIAISDGSANWILVNASPDILTQIKNTPELQPNRSPRDSGIAAVILMDAQIDHTTGLLMMREGKNPMRLYTTPAVWEDLTNGLPLVPTLGFYCGVKWTPLCTECDEPFSISPLDSIRIKSIPLVSKAPPYSPSRYAQRRGDNIGLLIEDLNTGKTVFYAPGLGEITPDILPYMQQADVLMVDGTFWTEDEMVTQGFSQKMAADMGHLPQTDKPGKRGSGMISQLRQFEKQRKVLIHINNTNPILNEHGDESAVLAENGIEVSYDGMEILA</sequence>
<comment type="similarity">
    <text evidence="2 6">Belongs to the PqqB family.</text>
</comment>
<dbReference type="InterPro" id="IPR036866">
    <property type="entry name" value="RibonucZ/Hydroxyglut_hydro"/>
</dbReference>
<evidence type="ECO:0000259" key="7">
    <source>
        <dbReference type="Pfam" id="PF12706"/>
    </source>
</evidence>
<dbReference type="AlphaFoldDB" id="A0AA86J0H4"/>
<evidence type="ECO:0000256" key="3">
    <source>
        <dbReference type="ARBA" id="ARBA00015084"/>
    </source>
</evidence>
<comment type="pathway">
    <text evidence="1 6">Cofactor biosynthesis; pyrroloquinoline quinone biosynthesis.</text>
</comment>
<evidence type="ECO:0000313" key="9">
    <source>
        <dbReference type="Proteomes" id="UP001329151"/>
    </source>
</evidence>
<comment type="function">
    <text evidence="6">May be involved in the transport of PQQ or its precursor to the periplasm.</text>
</comment>
<evidence type="ECO:0000256" key="4">
    <source>
        <dbReference type="ARBA" id="ARBA00022448"/>
    </source>
</evidence>
<evidence type="ECO:0000256" key="5">
    <source>
        <dbReference type="ARBA" id="ARBA00022905"/>
    </source>
</evidence>
<dbReference type="SUPFAM" id="SSF56281">
    <property type="entry name" value="Metallo-hydrolase/oxidoreductase"/>
    <property type="match status" value="1"/>
</dbReference>
<dbReference type="PANTHER" id="PTHR42663:SF7">
    <property type="entry name" value="COENZYME PQQ SYNTHESIS PROTEIN B"/>
    <property type="match status" value="1"/>
</dbReference>
<dbReference type="HAMAP" id="MF_00653">
    <property type="entry name" value="PQQ_syn_PqqB"/>
    <property type="match status" value="1"/>
</dbReference>